<dbReference type="GO" id="GO:0005524">
    <property type="term" value="F:ATP binding"/>
    <property type="evidence" value="ECO:0007669"/>
    <property type="project" value="UniProtKB-KW"/>
</dbReference>
<dbReference type="SUPFAM" id="SSF52540">
    <property type="entry name" value="P-loop containing nucleoside triphosphate hydrolases"/>
    <property type="match status" value="1"/>
</dbReference>
<keyword evidence="2" id="KW-0547">Nucleotide-binding</keyword>
<gene>
    <name evidence="6" type="ORF">GH714_035825</name>
</gene>
<evidence type="ECO:0000256" key="2">
    <source>
        <dbReference type="ARBA" id="ARBA00022741"/>
    </source>
</evidence>
<accession>A0A6A6M5P1</accession>
<evidence type="ECO:0000313" key="7">
    <source>
        <dbReference type="Proteomes" id="UP000467840"/>
    </source>
</evidence>
<dbReference type="Proteomes" id="UP000467840">
    <property type="component" value="Chromosome 9"/>
</dbReference>
<keyword evidence="7" id="KW-1185">Reference proteome</keyword>
<dbReference type="EMBL" id="JAAGAX010000008">
    <property type="protein sequence ID" value="KAF2308147.1"/>
    <property type="molecule type" value="Genomic_DNA"/>
</dbReference>
<dbReference type="AlphaFoldDB" id="A0A6A6M5P1"/>
<dbReference type="InterPro" id="IPR027417">
    <property type="entry name" value="P-loop_NTPase"/>
</dbReference>
<dbReference type="InterPro" id="IPR013765">
    <property type="entry name" value="DNA_recomb/repair_RecA"/>
</dbReference>
<evidence type="ECO:0000256" key="1">
    <source>
        <dbReference type="ARBA" id="ARBA00009391"/>
    </source>
</evidence>
<organism evidence="6 7">
    <name type="scientific">Hevea brasiliensis</name>
    <name type="common">Para rubber tree</name>
    <name type="synonym">Siphonia brasiliensis</name>
    <dbReference type="NCBI Taxonomy" id="3981"/>
    <lineage>
        <taxon>Eukaryota</taxon>
        <taxon>Viridiplantae</taxon>
        <taxon>Streptophyta</taxon>
        <taxon>Embryophyta</taxon>
        <taxon>Tracheophyta</taxon>
        <taxon>Spermatophyta</taxon>
        <taxon>Magnoliopsida</taxon>
        <taxon>eudicotyledons</taxon>
        <taxon>Gunneridae</taxon>
        <taxon>Pentapetalae</taxon>
        <taxon>rosids</taxon>
        <taxon>fabids</taxon>
        <taxon>Malpighiales</taxon>
        <taxon>Euphorbiaceae</taxon>
        <taxon>Crotonoideae</taxon>
        <taxon>Micrandreae</taxon>
        <taxon>Hevea</taxon>
    </lineage>
</organism>
<dbReference type="GO" id="GO:0006281">
    <property type="term" value="P:DNA repair"/>
    <property type="evidence" value="ECO:0007669"/>
    <property type="project" value="InterPro"/>
</dbReference>
<dbReference type="PANTHER" id="PTHR45900">
    <property type="entry name" value="RECA"/>
    <property type="match status" value="1"/>
</dbReference>
<reference evidence="6 7" key="1">
    <citation type="journal article" date="2020" name="Mol. Plant">
        <title>The Chromosome-Based Rubber Tree Genome Provides New Insights into Spurge Genome Evolution and Rubber Biosynthesis.</title>
        <authorList>
            <person name="Liu J."/>
            <person name="Shi C."/>
            <person name="Shi C.C."/>
            <person name="Li W."/>
            <person name="Zhang Q.J."/>
            <person name="Zhang Y."/>
            <person name="Li K."/>
            <person name="Lu H.F."/>
            <person name="Shi C."/>
            <person name="Zhu S.T."/>
            <person name="Xiao Z.Y."/>
            <person name="Nan H."/>
            <person name="Yue Y."/>
            <person name="Zhu X.G."/>
            <person name="Wu Y."/>
            <person name="Hong X.N."/>
            <person name="Fan G.Y."/>
            <person name="Tong Y."/>
            <person name="Zhang D."/>
            <person name="Mao C.L."/>
            <person name="Liu Y.L."/>
            <person name="Hao S.J."/>
            <person name="Liu W.Q."/>
            <person name="Lv M.Q."/>
            <person name="Zhang H.B."/>
            <person name="Liu Y."/>
            <person name="Hu-Tang G.R."/>
            <person name="Wang J.P."/>
            <person name="Wang J.H."/>
            <person name="Sun Y.H."/>
            <person name="Ni S.B."/>
            <person name="Chen W.B."/>
            <person name="Zhang X.C."/>
            <person name="Jiao Y.N."/>
            <person name="Eichler E.E."/>
            <person name="Li G.H."/>
            <person name="Liu X."/>
            <person name="Gao L.Z."/>
        </authorList>
    </citation>
    <scope>NUCLEOTIDE SEQUENCE [LARGE SCALE GENOMIC DNA]</scope>
    <source>
        <strain evidence="7">cv. GT1</strain>
        <tissue evidence="6">Leaf</tissue>
    </source>
</reference>
<dbReference type="InterPro" id="IPR049428">
    <property type="entry name" value="RecA-like_N"/>
</dbReference>
<protein>
    <recommendedName>
        <fullName evidence="5">RecA-like N-terminal domain-containing protein</fullName>
    </recommendedName>
</protein>
<dbReference type="GO" id="GO:0003697">
    <property type="term" value="F:single-stranded DNA binding"/>
    <property type="evidence" value="ECO:0007669"/>
    <property type="project" value="InterPro"/>
</dbReference>
<dbReference type="Pfam" id="PF00154">
    <property type="entry name" value="RecA_N"/>
    <property type="match status" value="1"/>
</dbReference>
<dbReference type="GO" id="GO:0006310">
    <property type="term" value="P:DNA recombination"/>
    <property type="evidence" value="ECO:0007669"/>
    <property type="project" value="UniProtKB-KW"/>
</dbReference>
<name>A0A6A6M5P1_HEVBR</name>
<comment type="caution">
    <text evidence="6">The sequence shown here is derived from an EMBL/GenBank/DDBJ whole genome shotgun (WGS) entry which is preliminary data.</text>
</comment>
<evidence type="ECO:0000256" key="3">
    <source>
        <dbReference type="ARBA" id="ARBA00022840"/>
    </source>
</evidence>
<feature type="domain" description="RecA-like N-terminal" evidence="5">
    <location>
        <begin position="96"/>
        <end position="163"/>
    </location>
</feature>
<comment type="similarity">
    <text evidence="1">Belongs to the RecA family.</text>
</comment>
<sequence length="180" mass="20238">MAPMPSSNSISEIYFLIKSKPYHKEMVPFLHSFLINSFSRFRLCSLCPPLPQNRRIDAATCIGSKARLLCSVANFSDFFECDQRHDHGEAKEKDAALRLALTQLAGEFGRESMLSLQRFFSSRHAPVIPTGSLKLDLALGIGGLPKGRMIEIYGEKLLGRQRLHFILSRKLKNWVGISGE</sequence>
<evidence type="ECO:0000313" key="6">
    <source>
        <dbReference type="EMBL" id="KAF2308147.1"/>
    </source>
</evidence>
<dbReference type="Gene3D" id="3.40.50.300">
    <property type="entry name" value="P-loop containing nucleotide triphosphate hydrolases"/>
    <property type="match status" value="1"/>
</dbReference>
<keyword evidence="3" id="KW-0067">ATP-binding</keyword>
<proteinExistence type="inferred from homology"/>
<evidence type="ECO:0000259" key="5">
    <source>
        <dbReference type="Pfam" id="PF00154"/>
    </source>
</evidence>
<dbReference type="PANTHER" id="PTHR45900:SF4">
    <property type="entry name" value="DNA REPAIR PROTEIN RECA HOMOLOG 2, MITOCHONDRIAL"/>
    <property type="match status" value="1"/>
</dbReference>
<keyword evidence="4" id="KW-0233">DNA recombination</keyword>
<evidence type="ECO:0000256" key="4">
    <source>
        <dbReference type="ARBA" id="ARBA00023172"/>
    </source>
</evidence>